<dbReference type="Proteomes" id="UP001164539">
    <property type="component" value="Chromosome 14"/>
</dbReference>
<sequence>MVVRAVAAKRYVGASATCDGSEARRCQKAINQFFHLIGIFALSDALPFFRWLDLQGNERALKKTGKELDGTILGGTDTTSGILTLYASEQPPYVEEGTTRTRRTSWDSSVWKNPSAFEPERFLTSHAEVDVRGQQFELIPLGSCRRSCPDASFALQVLHLTLARLLHAFELATPLEQPVDMA</sequence>
<evidence type="ECO:0000313" key="1">
    <source>
        <dbReference type="EMBL" id="KAJ4701842.1"/>
    </source>
</evidence>
<reference evidence="1 2" key="1">
    <citation type="journal article" date="2023" name="Science">
        <title>Complex scaffold remodeling in plant triterpene biosynthesis.</title>
        <authorList>
            <person name="De La Pena R."/>
            <person name="Hodgson H."/>
            <person name="Liu J.C."/>
            <person name="Stephenson M.J."/>
            <person name="Martin A.C."/>
            <person name="Owen C."/>
            <person name="Harkess A."/>
            <person name="Leebens-Mack J."/>
            <person name="Jimenez L.E."/>
            <person name="Osbourn A."/>
            <person name="Sattely E.S."/>
        </authorList>
    </citation>
    <scope>NUCLEOTIDE SEQUENCE [LARGE SCALE GENOMIC DNA]</scope>
    <source>
        <strain evidence="2">cv. JPN11</strain>
        <tissue evidence="1">Leaf</tissue>
    </source>
</reference>
<evidence type="ECO:0000313" key="2">
    <source>
        <dbReference type="Proteomes" id="UP001164539"/>
    </source>
</evidence>
<proteinExistence type="predicted"/>
<accession>A0ACC1WS30</accession>
<organism evidence="1 2">
    <name type="scientific">Melia azedarach</name>
    <name type="common">Chinaberry tree</name>
    <dbReference type="NCBI Taxonomy" id="155640"/>
    <lineage>
        <taxon>Eukaryota</taxon>
        <taxon>Viridiplantae</taxon>
        <taxon>Streptophyta</taxon>
        <taxon>Embryophyta</taxon>
        <taxon>Tracheophyta</taxon>
        <taxon>Spermatophyta</taxon>
        <taxon>Magnoliopsida</taxon>
        <taxon>eudicotyledons</taxon>
        <taxon>Gunneridae</taxon>
        <taxon>Pentapetalae</taxon>
        <taxon>rosids</taxon>
        <taxon>malvids</taxon>
        <taxon>Sapindales</taxon>
        <taxon>Meliaceae</taxon>
        <taxon>Melia</taxon>
    </lineage>
</organism>
<gene>
    <name evidence="1" type="ORF">OWV82_025019</name>
</gene>
<protein>
    <submittedName>
        <fullName evidence="1">Cytochrome P450</fullName>
    </submittedName>
</protein>
<keyword evidence="2" id="KW-1185">Reference proteome</keyword>
<dbReference type="EMBL" id="CM051407">
    <property type="protein sequence ID" value="KAJ4701842.1"/>
    <property type="molecule type" value="Genomic_DNA"/>
</dbReference>
<name>A0ACC1WS30_MELAZ</name>
<comment type="caution">
    <text evidence="1">The sequence shown here is derived from an EMBL/GenBank/DDBJ whole genome shotgun (WGS) entry which is preliminary data.</text>
</comment>